<protein>
    <submittedName>
        <fullName evidence="1">Uncharacterized protein</fullName>
    </submittedName>
</protein>
<accession>A0A0F7S6G1</accession>
<dbReference type="EMBL" id="CCFA01002616">
    <property type="protein sequence ID" value="CDW97941.1"/>
    <property type="molecule type" value="Genomic_DNA"/>
</dbReference>
<sequence length="54" mass="6063">MSHEPFRDSSAALKTAVLDLEIGKIDAIRLRFNKDAFADANGNPPETIRHDRIK</sequence>
<organism evidence="1 2">
    <name type="scientific">Sporisorium scitamineum</name>
    <dbReference type="NCBI Taxonomy" id="49012"/>
    <lineage>
        <taxon>Eukaryota</taxon>
        <taxon>Fungi</taxon>
        <taxon>Dikarya</taxon>
        <taxon>Basidiomycota</taxon>
        <taxon>Ustilaginomycotina</taxon>
        <taxon>Ustilaginomycetes</taxon>
        <taxon>Ustilaginales</taxon>
        <taxon>Ustilaginaceae</taxon>
        <taxon>Sporisorium</taxon>
    </lineage>
</organism>
<gene>
    <name evidence="1" type="primary">SSCI43640.1</name>
</gene>
<dbReference type="AlphaFoldDB" id="A0A0F7S6G1"/>
<name>A0A0F7S6G1_9BASI</name>
<reference evidence="2" key="1">
    <citation type="submission" date="2014-06" db="EMBL/GenBank/DDBJ databases">
        <authorList>
            <person name="Berkman P.J."/>
        </authorList>
    </citation>
    <scope>NUCLEOTIDE SEQUENCE [LARGE SCALE GENOMIC DNA]</scope>
</reference>
<evidence type="ECO:0000313" key="1">
    <source>
        <dbReference type="EMBL" id="CDW97941.1"/>
    </source>
</evidence>
<evidence type="ECO:0000313" key="2">
    <source>
        <dbReference type="Proteomes" id="UP000242770"/>
    </source>
</evidence>
<dbReference type="Proteomes" id="UP000242770">
    <property type="component" value="Unassembled WGS sequence"/>
</dbReference>
<keyword evidence="2" id="KW-1185">Reference proteome</keyword>
<proteinExistence type="predicted"/>